<feature type="transmembrane region" description="Helical" evidence="2">
    <location>
        <begin position="213"/>
        <end position="234"/>
    </location>
</feature>
<keyword evidence="2" id="KW-1133">Transmembrane helix</keyword>
<evidence type="ECO:0000256" key="1">
    <source>
        <dbReference type="SAM" id="MobiDB-lite"/>
    </source>
</evidence>
<feature type="transmembrane region" description="Helical" evidence="2">
    <location>
        <begin position="184"/>
        <end position="201"/>
    </location>
</feature>
<dbReference type="AlphaFoldDB" id="A0A6S6U8M5"/>
<keyword evidence="2" id="KW-0812">Transmembrane</keyword>
<proteinExistence type="predicted"/>
<evidence type="ECO:0000256" key="2">
    <source>
        <dbReference type="SAM" id="Phobius"/>
    </source>
</evidence>
<feature type="transmembrane region" description="Helical" evidence="2">
    <location>
        <begin position="161"/>
        <end position="178"/>
    </location>
</feature>
<feature type="transmembrane region" description="Helical" evidence="2">
    <location>
        <begin position="130"/>
        <end position="149"/>
    </location>
</feature>
<organism evidence="3">
    <name type="scientific">uncultured Aureispira sp</name>
    <dbReference type="NCBI Taxonomy" id="1331704"/>
    <lineage>
        <taxon>Bacteria</taxon>
        <taxon>Pseudomonadati</taxon>
        <taxon>Bacteroidota</taxon>
        <taxon>Saprospiria</taxon>
        <taxon>Saprospirales</taxon>
        <taxon>Saprospiraceae</taxon>
        <taxon>Aureispira</taxon>
        <taxon>environmental samples</taxon>
    </lineage>
</organism>
<evidence type="ECO:0008006" key="4">
    <source>
        <dbReference type="Google" id="ProtNLM"/>
    </source>
</evidence>
<feature type="transmembrane region" description="Helical" evidence="2">
    <location>
        <begin position="80"/>
        <end position="100"/>
    </location>
</feature>
<reference evidence="3" key="1">
    <citation type="submission" date="2020-01" db="EMBL/GenBank/DDBJ databases">
        <authorList>
            <person name="Meier V. D."/>
            <person name="Meier V D."/>
        </authorList>
    </citation>
    <scope>NUCLEOTIDE SEQUENCE</scope>
    <source>
        <strain evidence="3">HLG_WM_MAG_10</strain>
    </source>
</reference>
<dbReference type="EMBL" id="CACVAQ010000344">
    <property type="protein sequence ID" value="CAA6824428.1"/>
    <property type="molecule type" value="Genomic_DNA"/>
</dbReference>
<keyword evidence="2" id="KW-0472">Membrane</keyword>
<gene>
    <name evidence="3" type="ORF">HELGO_WM19498</name>
</gene>
<feature type="transmembrane region" description="Helical" evidence="2">
    <location>
        <begin position="254"/>
        <end position="280"/>
    </location>
</feature>
<sequence length="451" mass="50713">MSYLLLVIYIMAFGWWVKSTKTLNTPGLSRNFVCFIFLSKIIVGLVYGLIHYNYFQGGDTFMYLEESSLLGSTFLSHPNYYLGSLLGWDVIVPNASVFTYPSSALFWKDLGTYSLVHIHAILYPLTFGHYHLHIFFIALLGLFASLNFYTVFRQILDLPKTALILCCFFLPSLTFWTAGLHKDVYVYFGLSLFLLSLLELQQQKQSIKTVLKLCTAIFIIGIIRHYLLVLLLPATLAYLSTLYYSKRIWATYLMVYSLFIGAVFIVVQFIFGIAVFDILVQQQTAFLAETGGSSIPDVAPLSPTLGSMVRMVPVAFVNVLGRPFLWECKDFLQVLASFEILSFLVLIVTSLSLKKEAIKSPNPLIHFIVAYSITNLLLVGLLVSNIGTIARYRAIALGILSALLTHIFDFQKVHAKKSPPVKPTLSSIESTPQKNIHPSSFSKNNKAKLLQ</sequence>
<feature type="region of interest" description="Disordered" evidence="1">
    <location>
        <begin position="417"/>
        <end position="451"/>
    </location>
</feature>
<protein>
    <recommendedName>
        <fullName evidence="4">Glycosyltransferase RgtA/B/C/D-like domain-containing protein</fullName>
    </recommendedName>
</protein>
<name>A0A6S6U8M5_9BACT</name>
<feature type="transmembrane region" description="Helical" evidence="2">
    <location>
        <begin position="331"/>
        <end position="352"/>
    </location>
</feature>
<evidence type="ECO:0000313" key="3">
    <source>
        <dbReference type="EMBL" id="CAA6824428.1"/>
    </source>
</evidence>
<feature type="transmembrane region" description="Helical" evidence="2">
    <location>
        <begin position="35"/>
        <end position="55"/>
    </location>
</feature>
<accession>A0A6S6U8M5</accession>
<feature type="compositionally biased region" description="Polar residues" evidence="1">
    <location>
        <begin position="424"/>
        <end position="444"/>
    </location>
</feature>
<feature type="transmembrane region" description="Helical" evidence="2">
    <location>
        <begin position="364"/>
        <end position="383"/>
    </location>
</feature>